<gene>
    <name evidence="2" type="ORF">KOW79_010895</name>
</gene>
<proteinExistence type="predicted"/>
<dbReference type="EMBL" id="JAHKSW010000012">
    <property type="protein sequence ID" value="KAG7325970.1"/>
    <property type="molecule type" value="Genomic_DNA"/>
</dbReference>
<keyword evidence="1" id="KW-0812">Transmembrane</keyword>
<evidence type="ECO:0000313" key="3">
    <source>
        <dbReference type="Proteomes" id="UP000824219"/>
    </source>
</evidence>
<accession>A0A9D3SJG8</accession>
<name>A0A9D3SJG8_9TELE</name>
<sequence length="189" mass="21388">MRTAVSSGIMKRKNRTRSLIREFFTMEILFLLFCVQIFVGTGFTYTVPSDIPAAVLQDQDFEMETREFSEMQINTTCEALSTGSKYNYSAPNPDFLQQKDCELSWKEPDGTVLKYGGVLILETCEDGIRLFTHCLDPKVKVECVFNIIKSTTSAPPYESPVARIGSIVTGIVFLILLVAVVLFLIWRFK</sequence>
<keyword evidence="3" id="KW-1185">Reference proteome</keyword>
<organism evidence="2 3">
    <name type="scientific">Hemibagrus wyckioides</name>
    <dbReference type="NCBI Taxonomy" id="337641"/>
    <lineage>
        <taxon>Eukaryota</taxon>
        <taxon>Metazoa</taxon>
        <taxon>Chordata</taxon>
        <taxon>Craniata</taxon>
        <taxon>Vertebrata</taxon>
        <taxon>Euteleostomi</taxon>
        <taxon>Actinopterygii</taxon>
        <taxon>Neopterygii</taxon>
        <taxon>Teleostei</taxon>
        <taxon>Ostariophysi</taxon>
        <taxon>Siluriformes</taxon>
        <taxon>Bagridae</taxon>
        <taxon>Hemibagrus</taxon>
    </lineage>
</organism>
<feature type="transmembrane region" description="Helical" evidence="1">
    <location>
        <begin position="164"/>
        <end position="186"/>
    </location>
</feature>
<keyword evidence="1" id="KW-1133">Transmembrane helix</keyword>
<comment type="caution">
    <text evidence="2">The sequence shown here is derived from an EMBL/GenBank/DDBJ whole genome shotgun (WGS) entry which is preliminary data.</text>
</comment>
<evidence type="ECO:0000256" key="1">
    <source>
        <dbReference type="SAM" id="Phobius"/>
    </source>
</evidence>
<dbReference type="AlphaFoldDB" id="A0A9D3SJG8"/>
<dbReference type="Proteomes" id="UP000824219">
    <property type="component" value="Linkage Group LG12"/>
</dbReference>
<keyword evidence="1" id="KW-0472">Membrane</keyword>
<reference evidence="2 3" key="1">
    <citation type="submission" date="2021-06" db="EMBL/GenBank/DDBJ databases">
        <title>Chromosome-level genome assembly of the red-tail catfish (Hemibagrus wyckioides).</title>
        <authorList>
            <person name="Shao F."/>
        </authorList>
    </citation>
    <scope>NUCLEOTIDE SEQUENCE [LARGE SCALE GENOMIC DNA]</scope>
    <source>
        <strain evidence="2">EC202008001</strain>
        <tissue evidence="2">Blood</tissue>
    </source>
</reference>
<protein>
    <submittedName>
        <fullName evidence="2">Uncharacterized protein</fullName>
    </submittedName>
</protein>
<dbReference type="OrthoDB" id="8958710at2759"/>
<evidence type="ECO:0000313" key="2">
    <source>
        <dbReference type="EMBL" id="KAG7325970.1"/>
    </source>
</evidence>